<feature type="transmembrane region" description="Helical" evidence="1">
    <location>
        <begin position="193"/>
        <end position="210"/>
    </location>
</feature>
<keyword evidence="1" id="KW-0812">Transmembrane</keyword>
<gene>
    <name evidence="2" type="ORF">A2164_03145</name>
</gene>
<dbReference type="GO" id="GO:0035269">
    <property type="term" value="P:protein O-linked glycosylation via mannose"/>
    <property type="evidence" value="ECO:0007669"/>
    <property type="project" value="TreeGrafter"/>
</dbReference>
<accession>A0A1F5G5F4</accession>
<dbReference type="EMBL" id="MFAT01000006">
    <property type="protein sequence ID" value="OGD87077.1"/>
    <property type="molecule type" value="Genomic_DNA"/>
</dbReference>
<evidence type="ECO:0000313" key="2">
    <source>
        <dbReference type="EMBL" id="OGD87077.1"/>
    </source>
</evidence>
<evidence type="ECO:0000313" key="3">
    <source>
        <dbReference type="Proteomes" id="UP000176317"/>
    </source>
</evidence>
<feature type="transmembrane region" description="Helical" evidence="1">
    <location>
        <begin position="252"/>
        <end position="269"/>
    </location>
</feature>
<dbReference type="Proteomes" id="UP000176317">
    <property type="component" value="Unassembled WGS sequence"/>
</dbReference>
<dbReference type="GO" id="GO:0000030">
    <property type="term" value="F:mannosyltransferase activity"/>
    <property type="evidence" value="ECO:0007669"/>
    <property type="project" value="TreeGrafter"/>
</dbReference>
<dbReference type="AlphaFoldDB" id="A0A1F5G5F4"/>
<reference evidence="2 3" key="1">
    <citation type="journal article" date="2016" name="Nat. Commun.">
        <title>Thousands of microbial genomes shed light on interconnected biogeochemical processes in an aquifer system.</title>
        <authorList>
            <person name="Anantharaman K."/>
            <person name="Brown C.T."/>
            <person name="Hug L.A."/>
            <person name="Sharon I."/>
            <person name="Castelle C.J."/>
            <person name="Probst A.J."/>
            <person name="Thomas B.C."/>
            <person name="Singh A."/>
            <person name="Wilkins M.J."/>
            <person name="Karaoz U."/>
            <person name="Brodie E.L."/>
            <person name="Williams K.H."/>
            <person name="Hubbard S.S."/>
            <person name="Banfield J.F."/>
        </authorList>
    </citation>
    <scope>NUCLEOTIDE SEQUENCE [LARGE SCALE GENOMIC DNA]</scope>
</reference>
<name>A0A1F5G5F4_9BACT</name>
<sequence>MKKDLCVFALLTAFIFAFWYRAMLNFFAQDDFILINQFSQNNLLQDIQNVFGFPQVTHWRPIHNLYFFVTGNIFGKNYFGYHILTFLFHIGASFLVYKTASKLTNSSKAGFVAGFIYAIHPAHFISLFWISGGTTLIGFFFLAASFYSHLLGKRSVSLILYVLALLASEAMIVGLIIFAVYEFLFKREKIDKLFLTIAGIISVIFLIIRFDFFTSKTTFNVYQIELSTKTISAVKYYLLRIAGFAEVSGDQLTSLILLGWLALIALLLIKTLNKERGIRQLILSITIIIIGLFPFILIPKHLSPHYMNISIFGFSILVGVALINIKSITRIILLSIFLIITLFNINLTQKNNWVIKRSNLAKIYIDQIKKVNPPQEATLVFTDNKLSTSKEAYIALGTGYAIKFFFSNKNYQTCFSEFEDCLTNNANIYVIGD</sequence>
<feature type="transmembrane region" description="Helical" evidence="1">
    <location>
        <begin position="331"/>
        <end position="347"/>
    </location>
</feature>
<feature type="transmembrane region" description="Helical" evidence="1">
    <location>
        <begin position="305"/>
        <end position="324"/>
    </location>
</feature>
<feature type="transmembrane region" description="Helical" evidence="1">
    <location>
        <begin position="281"/>
        <end position="299"/>
    </location>
</feature>
<organism evidence="2 3">
    <name type="scientific">Candidatus Curtissbacteria bacterium RBG_13_35_7</name>
    <dbReference type="NCBI Taxonomy" id="1797705"/>
    <lineage>
        <taxon>Bacteria</taxon>
        <taxon>Candidatus Curtissiibacteriota</taxon>
    </lineage>
</organism>
<dbReference type="PANTHER" id="PTHR44216:SF3">
    <property type="entry name" value="PROTEIN O-MANNOSYL-TRANSFERASE TMTC2"/>
    <property type="match status" value="1"/>
</dbReference>
<evidence type="ECO:0008006" key="4">
    <source>
        <dbReference type="Google" id="ProtNLM"/>
    </source>
</evidence>
<comment type="caution">
    <text evidence="2">The sequence shown here is derived from an EMBL/GenBank/DDBJ whole genome shotgun (WGS) entry which is preliminary data.</text>
</comment>
<keyword evidence="1" id="KW-0472">Membrane</keyword>
<proteinExistence type="predicted"/>
<protein>
    <recommendedName>
        <fullName evidence="4">Glycosyltransferase RgtA/B/C/D-like domain-containing protein</fullName>
    </recommendedName>
</protein>
<feature type="transmembrane region" description="Helical" evidence="1">
    <location>
        <begin position="158"/>
        <end position="181"/>
    </location>
</feature>
<dbReference type="InterPro" id="IPR052384">
    <property type="entry name" value="TMTC_O-mannosyltransferase"/>
</dbReference>
<dbReference type="PANTHER" id="PTHR44216">
    <property type="entry name" value="PROTEIN O-MANNOSYL-TRANSFERASE TMTC2"/>
    <property type="match status" value="1"/>
</dbReference>
<feature type="transmembrane region" description="Helical" evidence="1">
    <location>
        <begin position="78"/>
        <end position="97"/>
    </location>
</feature>
<feature type="transmembrane region" description="Helical" evidence="1">
    <location>
        <begin position="124"/>
        <end position="146"/>
    </location>
</feature>
<evidence type="ECO:0000256" key="1">
    <source>
        <dbReference type="SAM" id="Phobius"/>
    </source>
</evidence>
<keyword evidence="1" id="KW-1133">Transmembrane helix</keyword>